<dbReference type="InterPro" id="IPR016197">
    <property type="entry name" value="Chromo-like_dom_sf"/>
</dbReference>
<sequence length="2543" mass="288972">MSSEDQAPPSTGGRARRARKKVDYSVEQQFSDDDNIFEDSDREEKTAYSSSKRSKKTRKSTGSGIVTTGVSMESGMSFERAKPVYTERGYDASLPPIRERFTFEPEYEDDGTPKIELIVGRRLIEDSNTTKDQLKNYDEDNGSEEDEDSSIDPPARASRSKAKSKKKTSEEEDEEDEVKATQTEMDYEYLLKYKGRSYLHLEWKSAADLESMGKVAKTIYRRFLKKLEAGTEEDLEDPTVDPSYTEPGRILAEEEHEIMVEMTNKELAKWQKEQAAEMGEMEEEEDSEEEKDVAPQAKPEESEAFEEEKKEEKEPVEIKPPDEMTLQDLRRVVENEDPYYPPYPGSDNPYRDGYYTEPPKNPRPSYLFFQGIYRKWFLKNNPNSSLNEVMQMLGDAWRSLSEEQQGYYFLLAEEESKQYEKEKLLLEKAQRPQEVWQPIRRCQAVLERLCNDPMAGIFMEPVDTELYPDYLDIIEFPMDLGTVRENLKKTKNYMGPESFARDVRKIWNNCKIFNQHGSAIWHVADYMSKQFERLYHAWVLDFRDRYLRWANPAARPWEQSCRACDGACKTQDSLMVLCDHCDAMYGIGCLKPKLKKVPKGVWHCPSCAPKVKKNLSVSILSAQSEQVARKRAEIGDAPKKQVKQKMFLVKWAGLGYEHCTWETQEDINDDAIIAEFRRLEGVTPEEPELVEEDVQKIINSALTVSAENAGGNPDMAILRSLLYAQTRSFQFTKFGADIPSRLKAECGPNSLSYDNDALLSVAEEVSACVNGMVQRVSSLSFDKRDYGFSQHAARLPPLFNDEYDVALPVTSKGLLLNVGEQDGTVRFLGYRQLPENVKGPSEIGKLVHNVGDQIIAVNGRSAVGKSFNEVINMLKENITFAYLRFLSFTNKNVELSSCGKFGSFLHDNISTRCKEDRRRLLAKRSVAMEPEDDNSTSSEELPDDSENDSDSEAASDLEVDSEDEGMAKRGRNKKKFSGDDSDSDFSGDGDEPDMAKKGDEEEQVSNAPKAADTKDECNAVIRKQEATRSLALELLDMDVGYSSDEGGDEDNAYYFDGVDATFSPFVHPPEAPISTDETVKNEAENCSLTDDATKQDIQDIKDKPDASQVFYPVKKDDFSLLGQKSQLQVAIALTNHEADPHDFDNFPHPSQKEIAAVKAKEEAEARAREEEKLKEEAALLEAQKPKVKSTTKVEQVSTISNEVVHIWASAEDAAAVMQISLKDIQKLLKGTYDAELGDEVGGYRWRYADEDAVVTETASSGRDSKKGKQAYLEFKDKLYDPAKPHIYKDGHKLRDYQVDGVNWLSSCYYKGTGAILADEMFACDLIQGLGKTVQIVSYLEHLYRVEKLHGPFLVVVPLSTVEHWRREFEGWTDMQCCVYHDRQRVWRDVLREYEFYYQDRPHTPDYLKFNVLVTTYDTLISDFDVIGDIPWRVTVVDEAHRLRNVKGKLLECMKELSAKGTMKFGYQSRVLMTGTPLQNNTQELWTLLNFIEPGLFQSLEEFEESFGNMANREQVEALQRKISPFMLRRVKEDVAKDIPAKEETVIDVELTSIQKQYYRAIFEHNHAFLSMGSSKAVAPKLMNIQMELRKCCNHPFLLDGIESRELDKRHDELQRSGEFEGKTPEEQHNILNEYGYVLSSGKMVLLDKLLPKLKQEGHKVLIFSQFVKMLDLISDYCDFRSFKYERLDGRVRGNERQKAIDRFETEDDSFIFLLSTRAGGVGINLTAADICIIYDSDWNPQNDVQAQARCHRIGQTKDVRIYRLVTSRSFEQEMFDRASKKLGLEQAVLGTFGQENEDDKPTSKEMETLLKRGAYALLEDENDEIGKEFVADDIENILLKRTRTRVVEGAKTASWLNKAGMSVTKSKFESEAGGAALDIDDPDFWSKVIPDFITPEILISKLGEMEEAFEKPVGGRRKAKSDDEEKGLSRGNIKKVKEYMVDLKGVMEDIFEQEKEDTLSSADKESCQKLLLMVSVKEKIFSKEQRNTAKKLLARLEGDRRRKCRVSEGGGRADRRSIDTAPAESNIRKELMIVSSKKKRKRGTPRKGEDGASSKGTPRRESDIDEDGYKLHSDDEADWSDAEDANAKSISLKEAKRRREWGHGKDEMAAAALPWPVFPRNAVSGVLTSLLDEVIKIDEEAGGMFSVPVPKDDFPDYYELIENPMDYGTMRKKLENGEYRSALIMQKDFVLIMQNCLAYNTKDSDIVKEAKRQTLMRPKLLKEAALKNNLFIHEDGSVIEIHDDATENRRNRGKSPQKNGKMKQKTKLVACRECEGCLTKACKKCDKCKRKKRCSLRQCSDVRRIAIADVKNKSNGKKDDNEEESDVEEGSKATPRIRISLGKKRKSRDEDGDDDEVDEIDSSQNASSRKRARRSPAPSYDDEDDYNEMFDIELLESKYKELKGASFVDARENLTMHGPWRLPKKLEANPAGFKEVAKITLSNIALVDEYDIFKEPVSEETAPGYSAVIKNPMDFKSMRTKVIKGNYGKGSKAAAKLYSDFLLTFNNCVEFNGTGDVVDEAAAVLAVLPLTYAKACAEVARAL</sequence>
<comment type="subcellular location">
    <subcellularLocation>
        <location evidence="1">Nucleus</location>
    </subcellularLocation>
</comment>
<dbReference type="PANTHER" id="PTHR45623">
    <property type="entry name" value="CHROMODOMAIN-HELICASE-DNA-BINDING PROTEIN 3-RELATED-RELATED"/>
    <property type="match status" value="1"/>
</dbReference>
<dbReference type="GO" id="GO:0005524">
    <property type="term" value="F:ATP binding"/>
    <property type="evidence" value="ECO:0007669"/>
    <property type="project" value="UniProtKB-KW"/>
</dbReference>
<evidence type="ECO:0000256" key="17">
    <source>
        <dbReference type="SAM" id="MobiDB-lite"/>
    </source>
</evidence>
<evidence type="ECO:0000256" key="6">
    <source>
        <dbReference type="ARBA" id="ARBA00022801"/>
    </source>
</evidence>
<dbReference type="GO" id="GO:0008270">
    <property type="term" value="F:zinc ion binding"/>
    <property type="evidence" value="ECO:0007669"/>
    <property type="project" value="UniProtKB-KW"/>
</dbReference>
<dbReference type="Gene3D" id="1.10.30.10">
    <property type="entry name" value="High mobility group box domain"/>
    <property type="match status" value="1"/>
</dbReference>
<evidence type="ECO:0000259" key="21">
    <source>
        <dbReference type="PROSITE" id="PS50118"/>
    </source>
</evidence>
<dbReference type="SMART" id="SM00249">
    <property type="entry name" value="PHD"/>
    <property type="match status" value="1"/>
</dbReference>
<dbReference type="PROSITE" id="PS50118">
    <property type="entry name" value="HMG_BOX_2"/>
    <property type="match status" value="1"/>
</dbReference>
<feature type="domain" description="Bromo" evidence="19">
    <location>
        <begin position="2137"/>
        <end position="2207"/>
    </location>
</feature>
<dbReference type="InterPro" id="IPR019787">
    <property type="entry name" value="Znf_PHD-finger"/>
</dbReference>
<evidence type="ECO:0000259" key="20">
    <source>
        <dbReference type="PROSITE" id="PS50016"/>
    </source>
</evidence>
<keyword evidence="5 14" id="KW-0863">Zinc-finger</keyword>
<dbReference type="EMBL" id="JALLPJ020001202">
    <property type="protein sequence ID" value="KAL3774263.1"/>
    <property type="molecule type" value="Genomic_DNA"/>
</dbReference>
<keyword evidence="3" id="KW-0677">Repeat</keyword>
<dbReference type="Gene3D" id="3.30.40.10">
    <property type="entry name" value="Zinc/RING finger domain, C3HC4 (zinc finger)"/>
    <property type="match status" value="1"/>
</dbReference>
<keyword evidence="25" id="KW-1185">Reference proteome</keyword>
<dbReference type="PROSITE" id="PS50014">
    <property type="entry name" value="BROMODOMAIN_2"/>
    <property type="match status" value="3"/>
</dbReference>
<dbReference type="PROSITE" id="PS50013">
    <property type="entry name" value="CHROMO_2"/>
    <property type="match status" value="1"/>
</dbReference>
<feature type="region of interest" description="Disordered" evidence="17">
    <location>
        <begin position="272"/>
        <end position="326"/>
    </location>
</feature>
<keyword evidence="11" id="KW-0804">Transcription</keyword>
<dbReference type="Pfam" id="PF00439">
    <property type="entry name" value="Bromodomain"/>
    <property type="match status" value="3"/>
</dbReference>
<dbReference type="InterPro" id="IPR038718">
    <property type="entry name" value="SNF2-like_sf"/>
</dbReference>
<name>A0ABD3NFZ8_9STRA</name>
<feature type="domain" description="PHD-type" evidence="20">
    <location>
        <begin position="558"/>
        <end position="610"/>
    </location>
</feature>
<evidence type="ECO:0000313" key="24">
    <source>
        <dbReference type="EMBL" id="KAL3774263.1"/>
    </source>
</evidence>
<feature type="compositionally biased region" description="Basic residues" evidence="17">
    <location>
        <begin position="2036"/>
        <end position="2045"/>
    </location>
</feature>
<dbReference type="SUPFAM" id="SSF47095">
    <property type="entry name" value="HMG-box"/>
    <property type="match status" value="1"/>
</dbReference>
<dbReference type="InterPro" id="IPR000953">
    <property type="entry name" value="Chromo/chromo_shadow_dom"/>
</dbReference>
<dbReference type="Pfam" id="PF00271">
    <property type="entry name" value="Helicase_C"/>
    <property type="match status" value="1"/>
</dbReference>
<evidence type="ECO:0000259" key="19">
    <source>
        <dbReference type="PROSITE" id="PS50014"/>
    </source>
</evidence>
<dbReference type="Pfam" id="PF00628">
    <property type="entry name" value="PHD"/>
    <property type="match status" value="1"/>
</dbReference>
<evidence type="ECO:0000256" key="11">
    <source>
        <dbReference type="ARBA" id="ARBA00023163"/>
    </source>
</evidence>
<keyword evidence="10 13" id="KW-0103">Bromodomain</keyword>
<dbReference type="InterPro" id="IPR049730">
    <property type="entry name" value="SNF2/RAD54-like_C"/>
</dbReference>
<feature type="region of interest" description="Disordered" evidence="17">
    <location>
        <begin position="2003"/>
        <end position="2087"/>
    </location>
</feature>
<feature type="compositionally biased region" description="Basic residues" evidence="17">
    <location>
        <begin position="2251"/>
        <end position="2262"/>
    </location>
</feature>
<feature type="domain" description="Helicase ATP-binding" evidence="22">
    <location>
        <begin position="1312"/>
        <end position="1494"/>
    </location>
</feature>
<dbReference type="Gene3D" id="2.40.50.40">
    <property type="match status" value="2"/>
</dbReference>
<feature type="coiled-coil region" evidence="16">
    <location>
        <begin position="1156"/>
        <end position="1183"/>
    </location>
</feature>
<evidence type="ECO:0000256" key="2">
    <source>
        <dbReference type="ARBA" id="ARBA00022723"/>
    </source>
</evidence>
<evidence type="ECO:0000256" key="1">
    <source>
        <dbReference type="ARBA" id="ARBA00004123"/>
    </source>
</evidence>
<feature type="domain" description="Helicase C-terminal" evidence="23">
    <location>
        <begin position="1645"/>
        <end position="1795"/>
    </location>
</feature>
<feature type="region of interest" description="Disordered" evidence="17">
    <location>
        <begin position="1"/>
        <end position="72"/>
    </location>
</feature>
<evidence type="ECO:0000256" key="12">
    <source>
        <dbReference type="ARBA" id="ARBA00023242"/>
    </source>
</evidence>
<evidence type="ECO:0000259" key="23">
    <source>
        <dbReference type="PROSITE" id="PS51194"/>
    </source>
</evidence>
<feature type="compositionally biased region" description="Acidic residues" evidence="17">
    <location>
        <begin position="139"/>
        <end position="150"/>
    </location>
</feature>
<evidence type="ECO:0000256" key="3">
    <source>
        <dbReference type="ARBA" id="ARBA00022737"/>
    </source>
</evidence>
<dbReference type="InterPro" id="IPR001487">
    <property type="entry name" value="Bromodomain"/>
</dbReference>
<reference evidence="24 25" key="1">
    <citation type="submission" date="2024-10" db="EMBL/GenBank/DDBJ databases">
        <title>Updated reference genomes for cyclostephanoid diatoms.</title>
        <authorList>
            <person name="Roberts W.R."/>
            <person name="Alverson A.J."/>
        </authorList>
    </citation>
    <scope>NUCLEOTIDE SEQUENCE [LARGE SCALE GENOMIC DNA]</scope>
    <source>
        <strain evidence="24 25">AJA010-31</strain>
    </source>
</reference>
<keyword evidence="12 15" id="KW-0539">Nucleus</keyword>
<dbReference type="PROSITE" id="PS00598">
    <property type="entry name" value="CHROMO_1"/>
    <property type="match status" value="1"/>
</dbReference>
<feature type="compositionally biased region" description="Basic and acidic residues" evidence="17">
    <location>
        <begin position="2046"/>
        <end position="2074"/>
    </location>
</feature>
<dbReference type="InterPro" id="IPR000330">
    <property type="entry name" value="SNF2_N"/>
</dbReference>
<dbReference type="Gene3D" id="3.40.50.300">
    <property type="entry name" value="P-loop containing nucleotide triphosphate hydrolases"/>
    <property type="match status" value="1"/>
</dbReference>
<keyword evidence="2" id="KW-0479">Metal-binding</keyword>
<dbReference type="PROSITE" id="PS00633">
    <property type="entry name" value="BROMODOMAIN_1"/>
    <property type="match status" value="2"/>
</dbReference>
<dbReference type="Proteomes" id="UP001530400">
    <property type="component" value="Unassembled WGS sequence"/>
</dbReference>
<keyword evidence="7" id="KW-0862">Zinc</keyword>
<keyword evidence="9" id="KW-0805">Transcription regulation</keyword>
<feature type="compositionally biased region" description="Acidic residues" evidence="17">
    <location>
        <begin position="30"/>
        <end position="41"/>
    </location>
</feature>
<feature type="compositionally biased region" description="Acidic residues" evidence="17">
    <location>
        <begin position="979"/>
        <end position="992"/>
    </location>
</feature>
<dbReference type="SMART" id="SM00398">
    <property type="entry name" value="HMG"/>
    <property type="match status" value="1"/>
</dbReference>
<feature type="domain" description="Chromo" evidence="18">
    <location>
        <begin position="622"/>
        <end position="688"/>
    </location>
</feature>
<dbReference type="InterPro" id="IPR018359">
    <property type="entry name" value="Bromodomain_CS"/>
</dbReference>
<dbReference type="InterPro" id="IPR036910">
    <property type="entry name" value="HMG_box_dom_sf"/>
</dbReference>
<evidence type="ECO:0000259" key="18">
    <source>
        <dbReference type="PROSITE" id="PS50013"/>
    </source>
</evidence>
<dbReference type="Pfam" id="PF00385">
    <property type="entry name" value="Chromo"/>
    <property type="match status" value="1"/>
</dbReference>
<dbReference type="SMART" id="SM00490">
    <property type="entry name" value="HELICc"/>
    <property type="match status" value="1"/>
</dbReference>
<evidence type="ECO:0000259" key="22">
    <source>
        <dbReference type="PROSITE" id="PS51192"/>
    </source>
</evidence>
<dbReference type="InterPro" id="IPR013083">
    <property type="entry name" value="Znf_RING/FYVE/PHD"/>
</dbReference>
<dbReference type="SUPFAM" id="SSF54160">
    <property type="entry name" value="Chromo domain-like"/>
    <property type="match status" value="2"/>
</dbReference>
<dbReference type="InterPro" id="IPR014001">
    <property type="entry name" value="Helicase_ATP-bd"/>
</dbReference>
<feature type="compositionally biased region" description="Acidic residues" evidence="17">
    <location>
        <begin position="2075"/>
        <end position="2084"/>
    </location>
</feature>
<feature type="compositionally biased region" description="Acidic residues" evidence="17">
    <location>
        <begin position="279"/>
        <end position="291"/>
    </location>
</feature>
<evidence type="ECO:0000256" key="15">
    <source>
        <dbReference type="PROSITE-ProRule" id="PRU00267"/>
    </source>
</evidence>
<dbReference type="SMART" id="SM00297">
    <property type="entry name" value="BROMO"/>
    <property type="match status" value="3"/>
</dbReference>
<evidence type="ECO:0000313" key="25">
    <source>
        <dbReference type="Proteomes" id="UP001530400"/>
    </source>
</evidence>
<keyword evidence="15" id="KW-0238">DNA-binding</keyword>
<organism evidence="24 25">
    <name type="scientific">Cyclotella atomus</name>
    <dbReference type="NCBI Taxonomy" id="382360"/>
    <lineage>
        <taxon>Eukaryota</taxon>
        <taxon>Sar</taxon>
        <taxon>Stramenopiles</taxon>
        <taxon>Ochrophyta</taxon>
        <taxon>Bacillariophyta</taxon>
        <taxon>Coscinodiscophyceae</taxon>
        <taxon>Thalassiosirophycidae</taxon>
        <taxon>Stephanodiscales</taxon>
        <taxon>Stephanodiscaceae</taxon>
        <taxon>Cyclotella</taxon>
    </lineage>
</organism>
<dbReference type="InterPro" id="IPR011011">
    <property type="entry name" value="Znf_FYVE_PHD"/>
</dbReference>
<dbReference type="InterPro" id="IPR001965">
    <property type="entry name" value="Znf_PHD"/>
</dbReference>
<feature type="domain" description="Bromo" evidence="19">
    <location>
        <begin position="450"/>
        <end position="521"/>
    </location>
</feature>
<dbReference type="InterPro" id="IPR027417">
    <property type="entry name" value="P-loop_NTPase"/>
</dbReference>
<keyword evidence="4" id="KW-0547">Nucleotide-binding</keyword>
<feature type="compositionally biased region" description="Basic and acidic residues" evidence="17">
    <location>
        <begin position="2310"/>
        <end position="2320"/>
    </location>
</feature>
<accession>A0ABD3NFZ8</accession>
<dbReference type="PRINTS" id="PR00503">
    <property type="entry name" value="BROMODOMAIN"/>
</dbReference>
<dbReference type="InterPro" id="IPR023779">
    <property type="entry name" value="Chromodomain_CS"/>
</dbReference>
<dbReference type="PROSITE" id="PS50016">
    <property type="entry name" value="ZF_PHD_2"/>
    <property type="match status" value="1"/>
</dbReference>
<feature type="region of interest" description="Disordered" evidence="17">
    <location>
        <begin position="2310"/>
        <end position="2384"/>
    </location>
</feature>
<dbReference type="InterPro" id="IPR036427">
    <property type="entry name" value="Bromodomain-like_sf"/>
</dbReference>
<feature type="region of interest" description="Disordered" evidence="17">
    <location>
        <begin position="2243"/>
        <end position="2262"/>
    </location>
</feature>
<feature type="compositionally biased region" description="Basic and acidic residues" evidence="17">
    <location>
        <begin position="128"/>
        <end position="138"/>
    </location>
</feature>
<dbReference type="InterPro" id="IPR001650">
    <property type="entry name" value="Helicase_C-like"/>
</dbReference>
<dbReference type="SUPFAM" id="SSF52540">
    <property type="entry name" value="P-loop containing nucleoside triphosphate hydrolases"/>
    <property type="match status" value="2"/>
</dbReference>
<evidence type="ECO:0000256" key="16">
    <source>
        <dbReference type="SAM" id="Coils"/>
    </source>
</evidence>
<keyword evidence="16" id="KW-0175">Coiled coil</keyword>
<feature type="compositionally biased region" description="Acidic residues" evidence="17">
    <location>
        <begin position="2350"/>
        <end position="2361"/>
    </location>
</feature>
<dbReference type="GO" id="GO:0003677">
    <property type="term" value="F:DNA binding"/>
    <property type="evidence" value="ECO:0007669"/>
    <property type="project" value="UniProtKB-UniRule"/>
</dbReference>
<keyword evidence="6" id="KW-0378">Hydrolase</keyword>
<evidence type="ECO:0000256" key="8">
    <source>
        <dbReference type="ARBA" id="ARBA00022840"/>
    </source>
</evidence>
<feature type="domain" description="HMG box" evidence="21">
    <location>
        <begin position="359"/>
        <end position="427"/>
    </location>
</feature>
<dbReference type="InterPro" id="IPR009071">
    <property type="entry name" value="HMG_box_dom"/>
</dbReference>
<evidence type="ECO:0000256" key="4">
    <source>
        <dbReference type="ARBA" id="ARBA00022741"/>
    </source>
</evidence>
<dbReference type="Pfam" id="PF00176">
    <property type="entry name" value="SNF2-rel_dom"/>
    <property type="match status" value="1"/>
</dbReference>
<evidence type="ECO:0000256" key="14">
    <source>
        <dbReference type="PROSITE-ProRule" id="PRU00146"/>
    </source>
</evidence>
<dbReference type="SUPFAM" id="SSF47370">
    <property type="entry name" value="Bromodomain"/>
    <property type="match status" value="3"/>
</dbReference>
<feature type="DNA-binding region" description="HMG box" evidence="15">
    <location>
        <begin position="359"/>
        <end position="427"/>
    </location>
</feature>
<evidence type="ECO:0000256" key="10">
    <source>
        <dbReference type="ARBA" id="ARBA00023117"/>
    </source>
</evidence>
<feature type="region of interest" description="Disordered" evidence="17">
    <location>
        <begin position="924"/>
        <end position="1018"/>
    </location>
</feature>
<evidence type="ECO:0000256" key="5">
    <source>
        <dbReference type="ARBA" id="ARBA00022771"/>
    </source>
</evidence>
<dbReference type="Gene3D" id="3.40.50.10810">
    <property type="entry name" value="Tandem AAA-ATPase domain"/>
    <property type="match status" value="1"/>
</dbReference>
<dbReference type="GO" id="GO:0005634">
    <property type="term" value="C:nucleus"/>
    <property type="evidence" value="ECO:0007669"/>
    <property type="project" value="UniProtKB-SubCell"/>
</dbReference>
<dbReference type="SMART" id="SM00487">
    <property type="entry name" value="DEXDc"/>
    <property type="match status" value="1"/>
</dbReference>
<dbReference type="GO" id="GO:0016787">
    <property type="term" value="F:hydrolase activity"/>
    <property type="evidence" value="ECO:0007669"/>
    <property type="project" value="UniProtKB-KW"/>
</dbReference>
<evidence type="ECO:0000256" key="9">
    <source>
        <dbReference type="ARBA" id="ARBA00023015"/>
    </source>
</evidence>
<feature type="region of interest" description="Disordered" evidence="17">
    <location>
        <begin position="128"/>
        <end position="182"/>
    </location>
</feature>
<comment type="caution">
    <text evidence="24">The sequence shown here is derived from an EMBL/GenBank/DDBJ whole genome shotgun (WGS) entry which is preliminary data.</text>
</comment>
<dbReference type="CDD" id="cd18793">
    <property type="entry name" value="SF2_C_SNF"/>
    <property type="match status" value="1"/>
</dbReference>
<dbReference type="CDD" id="cd04369">
    <property type="entry name" value="Bromodomain"/>
    <property type="match status" value="3"/>
</dbReference>
<dbReference type="Pfam" id="PF00505">
    <property type="entry name" value="HMG_box"/>
    <property type="match status" value="1"/>
</dbReference>
<proteinExistence type="predicted"/>
<dbReference type="PROSITE" id="PS51192">
    <property type="entry name" value="HELICASE_ATP_BIND_1"/>
    <property type="match status" value="1"/>
</dbReference>
<evidence type="ECO:0000256" key="7">
    <source>
        <dbReference type="ARBA" id="ARBA00022833"/>
    </source>
</evidence>
<gene>
    <name evidence="24" type="ORF">ACHAWO_005876</name>
</gene>
<protein>
    <submittedName>
        <fullName evidence="24">Uncharacterized protein</fullName>
    </submittedName>
</protein>
<dbReference type="InterPro" id="IPR023780">
    <property type="entry name" value="Chromo_domain"/>
</dbReference>
<dbReference type="CDD" id="cd00084">
    <property type="entry name" value="HMG-box_SF"/>
    <property type="match status" value="1"/>
</dbReference>
<feature type="compositionally biased region" description="Acidic residues" evidence="17">
    <location>
        <begin position="929"/>
        <end position="964"/>
    </location>
</feature>
<dbReference type="SMART" id="SM00298">
    <property type="entry name" value="CHROMO"/>
    <property type="match status" value="2"/>
</dbReference>
<dbReference type="SUPFAM" id="SSF57903">
    <property type="entry name" value="FYVE/PHD zinc finger"/>
    <property type="match status" value="1"/>
</dbReference>
<feature type="domain" description="Bromo" evidence="19">
    <location>
        <begin position="2445"/>
        <end position="2519"/>
    </location>
</feature>
<evidence type="ECO:0000256" key="13">
    <source>
        <dbReference type="PROSITE-ProRule" id="PRU00035"/>
    </source>
</evidence>
<dbReference type="PROSITE" id="PS51194">
    <property type="entry name" value="HELICASE_CTER"/>
    <property type="match status" value="1"/>
</dbReference>
<keyword evidence="8" id="KW-0067">ATP-binding</keyword>
<dbReference type="Gene3D" id="1.20.920.10">
    <property type="entry name" value="Bromodomain-like"/>
    <property type="match status" value="3"/>
</dbReference>
<feature type="compositionally biased region" description="Basic and acidic residues" evidence="17">
    <location>
        <begin position="307"/>
        <end position="326"/>
    </location>
</feature>